<dbReference type="PANTHER" id="PTHR34418:SF3">
    <property type="entry name" value="NUCLEAR PORE COMPLEX PROTEIN NUP214"/>
    <property type="match status" value="1"/>
</dbReference>
<feature type="compositionally biased region" description="Low complexity" evidence="1">
    <location>
        <begin position="108"/>
        <end position="119"/>
    </location>
</feature>
<dbReference type="AlphaFoldDB" id="A0AA88R1Z2"/>
<dbReference type="EMBL" id="JAVXUO010001586">
    <property type="protein sequence ID" value="KAK2980868.1"/>
    <property type="molecule type" value="Genomic_DNA"/>
</dbReference>
<organism evidence="2 3">
    <name type="scientific">Escallonia rubra</name>
    <dbReference type="NCBI Taxonomy" id="112253"/>
    <lineage>
        <taxon>Eukaryota</taxon>
        <taxon>Viridiplantae</taxon>
        <taxon>Streptophyta</taxon>
        <taxon>Embryophyta</taxon>
        <taxon>Tracheophyta</taxon>
        <taxon>Spermatophyta</taxon>
        <taxon>Magnoliopsida</taxon>
        <taxon>eudicotyledons</taxon>
        <taxon>Gunneridae</taxon>
        <taxon>Pentapetalae</taxon>
        <taxon>asterids</taxon>
        <taxon>campanulids</taxon>
        <taxon>Escalloniales</taxon>
        <taxon>Escalloniaceae</taxon>
        <taxon>Escallonia</taxon>
    </lineage>
</organism>
<feature type="compositionally biased region" description="Polar residues" evidence="1">
    <location>
        <begin position="283"/>
        <end position="294"/>
    </location>
</feature>
<comment type="caution">
    <text evidence="2">The sequence shown here is derived from an EMBL/GenBank/DDBJ whole genome shotgun (WGS) entry which is preliminary data.</text>
</comment>
<protein>
    <submittedName>
        <fullName evidence="2">Uncharacterized protein</fullName>
    </submittedName>
</protein>
<keyword evidence="3" id="KW-1185">Reference proteome</keyword>
<evidence type="ECO:0000313" key="2">
    <source>
        <dbReference type="EMBL" id="KAK2980868.1"/>
    </source>
</evidence>
<accession>A0AA88R1Z2</accession>
<evidence type="ECO:0000313" key="3">
    <source>
        <dbReference type="Proteomes" id="UP001187471"/>
    </source>
</evidence>
<reference evidence="2" key="1">
    <citation type="submission" date="2022-12" db="EMBL/GenBank/DDBJ databases">
        <title>Draft genome assemblies for two species of Escallonia (Escalloniales).</title>
        <authorList>
            <person name="Chanderbali A."/>
            <person name="Dervinis C."/>
            <person name="Anghel I."/>
            <person name="Soltis D."/>
            <person name="Soltis P."/>
            <person name="Zapata F."/>
        </authorList>
    </citation>
    <scope>NUCLEOTIDE SEQUENCE</scope>
    <source>
        <strain evidence="2">UCBG92.1500</strain>
        <tissue evidence="2">Leaf</tissue>
    </source>
</reference>
<feature type="region of interest" description="Disordered" evidence="1">
    <location>
        <begin position="204"/>
        <end position="245"/>
    </location>
</feature>
<dbReference type="Proteomes" id="UP001187471">
    <property type="component" value="Unassembled WGS sequence"/>
</dbReference>
<dbReference type="InterPro" id="IPR044694">
    <property type="entry name" value="NUP214"/>
</dbReference>
<proteinExistence type="predicted"/>
<gene>
    <name evidence="2" type="ORF">RJ640_003095</name>
</gene>
<feature type="region of interest" description="Disordered" evidence="1">
    <location>
        <begin position="278"/>
        <end position="320"/>
    </location>
</feature>
<name>A0AA88R1Z2_9ASTE</name>
<dbReference type="PANTHER" id="PTHR34418">
    <property type="entry name" value="NUCLEAR PORE COMPLEX PROTEIN NUP214 ISOFORM X1"/>
    <property type="match status" value="1"/>
</dbReference>
<dbReference type="GO" id="GO:0017056">
    <property type="term" value="F:structural constituent of nuclear pore"/>
    <property type="evidence" value="ECO:0007669"/>
    <property type="project" value="InterPro"/>
</dbReference>
<feature type="compositionally biased region" description="Low complexity" evidence="1">
    <location>
        <begin position="229"/>
        <end position="245"/>
    </location>
</feature>
<feature type="compositionally biased region" description="Polar residues" evidence="1">
    <location>
        <begin position="204"/>
        <end position="224"/>
    </location>
</feature>
<dbReference type="GO" id="GO:0006405">
    <property type="term" value="P:RNA export from nucleus"/>
    <property type="evidence" value="ECO:0007669"/>
    <property type="project" value="InterPro"/>
</dbReference>
<feature type="region of interest" description="Disordered" evidence="1">
    <location>
        <begin position="93"/>
        <end position="119"/>
    </location>
</feature>
<sequence>MKQLLIITDLCTAVIRDAATKLPSTSPLSSSFHLADDLPNISHVVANVSARSSELAPLVSESWQKDVRSLNSERSRSLTTSLGAGKNVDYSLPPAGSALSPVDPATGNSPPGNTISSSTTSSSFINSSILPMIDFSSAPSSFLSKPTVPSPSIVTSISLLSTSSSTKVQTVPVSISAAAPSPIFPSTSSFQASEIAMYSSKTTKNNTLHDSTTQPELDSGTSSLELEPSISRSTSEATASSQSASEVGFSGIAGAESNVDPSRPSAAPISSSAVLPVFGNANGGKNDNSDATSTQEDEMEEEAPEISQTTELSIGNLGGFGIGTAPNPSAAKSNPFGAPFVNTVATPPSSSISMTVPGELFRPASFSFPQPSQSSQPTNLGGFDTAGQVSTGNRFGQPAQIGSGQQALGSVLGAFGQSRQFGTGIAGSGFAGNQSIGGFSNTPSSGGFASLASTSGGFSGVGSAGAGFATAATGGGGFAAAATGGGGFAAAATGGGGFAAAATGGGGFAGAALGLFCKMIKVVVLEVLATNKEVVGFLHLEAAEELKDPHPSSSHRSEEPWFSIEDERNVWNNEYARLTEDEERKHVPRVKQQAKVLESRESRRPRKKKLIVASAAAMKLQLQPDYRALGPYQ</sequence>
<feature type="region of interest" description="Disordered" evidence="1">
    <location>
        <begin position="581"/>
        <end position="608"/>
    </location>
</feature>
<evidence type="ECO:0000256" key="1">
    <source>
        <dbReference type="SAM" id="MobiDB-lite"/>
    </source>
</evidence>
<feature type="compositionally biased region" description="Acidic residues" evidence="1">
    <location>
        <begin position="295"/>
        <end position="304"/>
    </location>
</feature>